<dbReference type="EMBL" id="CAADFH010000088">
    <property type="protein sequence ID" value="VFJ98775.1"/>
    <property type="molecule type" value="Genomic_DNA"/>
</dbReference>
<dbReference type="AlphaFoldDB" id="A0A450V218"/>
<accession>A0A450V218</accession>
<sequence>MNPNAQRSDSCHSCDVTLVIVHGSDRKALGKRRTFQIISKDKAGYLTDTPSASRVAAFR</sequence>
<organism evidence="1">
    <name type="scientific">Candidatus Kentrum sp. LFY</name>
    <dbReference type="NCBI Taxonomy" id="2126342"/>
    <lineage>
        <taxon>Bacteria</taxon>
        <taxon>Pseudomonadati</taxon>
        <taxon>Pseudomonadota</taxon>
        <taxon>Gammaproteobacteria</taxon>
        <taxon>Candidatus Kentrum</taxon>
    </lineage>
</organism>
<name>A0A450V218_9GAMM</name>
<protein>
    <submittedName>
        <fullName evidence="1">Uncharacterized protein</fullName>
    </submittedName>
</protein>
<gene>
    <name evidence="1" type="ORF">BECKLFY1418A_GA0070994_10888</name>
</gene>
<proteinExistence type="predicted"/>
<reference evidence="1" key="1">
    <citation type="submission" date="2019-02" db="EMBL/GenBank/DDBJ databases">
        <authorList>
            <person name="Gruber-Vodicka R. H."/>
            <person name="Seah K. B. B."/>
        </authorList>
    </citation>
    <scope>NUCLEOTIDE SEQUENCE</scope>
    <source>
        <strain evidence="1">BECK_M6</strain>
    </source>
</reference>
<evidence type="ECO:0000313" key="1">
    <source>
        <dbReference type="EMBL" id="VFJ98775.1"/>
    </source>
</evidence>